<dbReference type="RefSeq" id="XP_044935857.1">
    <property type="nucleotide sequence ID" value="XM_045079922.1"/>
</dbReference>
<evidence type="ECO:0000313" key="2">
    <source>
        <dbReference type="Proteomes" id="UP000000715"/>
    </source>
</evidence>
<gene>
    <name evidence="3" type="primary">LOC123392045</name>
</gene>
<evidence type="ECO:0000313" key="3">
    <source>
        <dbReference type="RefSeq" id="XP_044935857.1"/>
    </source>
</evidence>
<keyword evidence="2" id="KW-1185">Reference proteome</keyword>
<dbReference type="Proteomes" id="UP000000715">
    <property type="component" value="Unplaced"/>
</dbReference>
<proteinExistence type="predicted"/>
<feature type="region of interest" description="Disordered" evidence="1">
    <location>
        <begin position="173"/>
        <end position="232"/>
    </location>
</feature>
<organism evidence="2 3">
    <name type="scientific">Mustela putorius furo</name>
    <name type="common">European domestic ferret</name>
    <name type="synonym">Mustela furo</name>
    <dbReference type="NCBI Taxonomy" id="9669"/>
    <lineage>
        <taxon>Eukaryota</taxon>
        <taxon>Metazoa</taxon>
        <taxon>Chordata</taxon>
        <taxon>Craniata</taxon>
        <taxon>Vertebrata</taxon>
        <taxon>Euteleostomi</taxon>
        <taxon>Mammalia</taxon>
        <taxon>Eutheria</taxon>
        <taxon>Laurasiatheria</taxon>
        <taxon>Carnivora</taxon>
        <taxon>Caniformia</taxon>
        <taxon>Musteloidea</taxon>
        <taxon>Mustelidae</taxon>
        <taxon>Mustelinae</taxon>
        <taxon>Mustela</taxon>
    </lineage>
</organism>
<evidence type="ECO:0000256" key="1">
    <source>
        <dbReference type="SAM" id="MobiDB-lite"/>
    </source>
</evidence>
<reference evidence="3" key="1">
    <citation type="submission" date="2025-08" db="UniProtKB">
        <authorList>
            <consortium name="RefSeq"/>
        </authorList>
    </citation>
    <scope>IDENTIFICATION</scope>
    <source>
        <tissue evidence="3">Brain</tissue>
    </source>
</reference>
<name>A0A8U0S3K8_MUSPF</name>
<sequence>MAGLAQPTATAHRALCGYGVHNWTPFGQQKLRSQEQDEGADPCAPPERGARLAAVRPRGPLHREGTKSPKSPAFPETRHTWDSSRPGTLPRPWGGESVHGYLRLSSRVSSSEEKVPLLTLRGQRLLSPADASWGDEGSFFFLRPNHLFKGWNLPPFFLSADDKTNTRCRLPANYRGAASGHGSWGKGRPAEGRSDQARCQQRQGQPLAGHGQAQTRQPPRGSQWPHSSPRTCRARVASALAKQMTSALLHRSGEKNVSRSLERCPLTLWPERMTPSSVHLSRRLLQYHRAGYSSQTARSLGTGAAPSSSYLYGTRHDACTQ</sequence>
<dbReference type="AlphaFoldDB" id="A0A8U0S3K8"/>
<protein>
    <submittedName>
        <fullName evidence="3">Uncharacterized protein LOC123392045</fullName>
    </submittedName>
</protein>
<dbReference type="GeneID" id="123392045"/>
<accession>A0A8U0S3K8</accession>
<feature type="region of interest" description="Disordered" evidence="1">
    <location>
        <begin position="27"/>
        <end position="92"/>
    </location>
</feature>